<keyword evidence="4" id="KW-1185">Reference proteome</keyword>
<organism evidence="2">
    <name type="scientific">Cladocopium goreaui</name>
    <dbReference type="NCBI Taxonomy" id="2562237"/>
    <lineage>
        <taxon>Eukaryota</taxon>
        <taxon>Sar</taxon>
        <taxon>Alveolata</taxon>
        <taxon>Dinophyceae</taxon>
        <taxon>Suessiales</taxon>
        <taxon>Symbiodiniaceae</taxon>
        <taxon>Cladocopium</taxon>
    </lineage>
</organism>
<proteinExistence type="predicted"/>
<evidence type="ECO:0000313" key="3">
    <source>
        <dbReference type="EMBL" id="CAL4782493.1"/>
    </source>
</evidence>
<name>A0A9P1G0P9_9DINO</name>
<feature type="region of interest" description="Disordered" evidence="1">
    <location>
        <begin position="188"/>
        <end position="220"/>
    </location>
</feature>
<feature type="compositionally biased region" description="Acidic residues" evidence="1">
    <location>
        <begin position="693"/>
        <end position="705"/>
    </location>
</feature>
<feature type="compositionally biased region" description="Low complexity" evidence="1">
    <location>
        <begin position="919"/>
        <end position="930"/>
    </location>
</feature>
<dbReference type="EMBL" id="CAMXCT030002045">
    <property type="protein sequence ID" value="CAL4782493.1"/>
    <property type="molecule type" value="Genomic_DNA"/>
</dbReference>
<sequence length="1150" mass="125108">MPIAEKTIRSLKLVNKNLEEVDLLLLRWPAEGDVWMLALPCRVSRGGLILAVPGNGIPDEDLSQGQEASPEDILGPSLHVTISLQAEESLGDAVEVLLLEFTMGIRQQLERKAPRTRRPYLRFAEAQQLPDMAELDDAVDEWVTSGSLRDADWQTALEEEENPAPQADLKAVVAVLAKLEKRVEELQKHPNLQTVKTPAPQRKATAKTQAAPPQIDGPNDKDMAEILRAMREEVGSRPERIADEPASRITAQDCINLVVPDMAQSSSGPSVDDMMKISMLKLMKEMQAKGSRKNKKLPGLVGTNGSSSEEEGETWSSTSRGGKAIEAVEKLRYAMKQNPGAYLERMEARMQRAVGAEEMGPLIPEKFIRSVPVGRSRTAGYALSGFATIHKLMLEGKQRHARLHCVRMISAMEQFLLDESWGVASRLTGVEEPPWSHWASQDLASIRKQYIYTRLMDATWIGAIINELKEEEWSSFRARLLSLGVVIKVLFKDVLAEELLGRWSAWALLSLDAASGYQQLELICRDLVCACSVDDIRDFYHAYVATEKRARSSPVGPSFRWGEVAHLKAAQAALAANRITTGDRLVCCFKGLGDEVTTLAQEGRDQQVFEAATGARNELMVLASCAPLCVCDARALPDSFLYCVDASPSGAGVCRAEVGVEVSGELWRRGDKVGYRMPLLSRLQSSLKGSGWDEEAVLSEEESTGDEGRGSASVGQMHGSLEVVFEHRVMLADPSLALFEFPFDLLEVYAGGAQMSHAWKAKGFKVLPPLEVKQGWDLLDPELFFGLLSFVRAGKVRFLWWAPPGATFSSSQAARVRSAEAPWGLDVLADCVVKGNLHACQCALLALVQVTLGLFMAGKNLHVASIHFPTWSLRADGPSRGRKGSRQAASKLDGLQGLSRALNRWYLFVGVLLLSASGSAAAPSSSPSRSLIDRKRQDHRADSKHSTRAAQQTGNVVGRTASGHFSGALGTAPHRCFVRVARRIYGHLVSGGGKPSLRGGESQCGGPTIWLASILSCCAVECAEDVGYVGASDTPPTNAFASRSCACKYCSGLELAAFCGPAGHRLFWLTETLRACWLATTRPATSTGPLGTASLVRSNRPAEDALSCCNGAARAHRRNRRCCLGTADPGLNADVEKTLVWFCQLLQDSP</sequence>
<protein>
    <submittedName>
        <fullName evidence="2">Uncharacterized protein</fullName>
    </submittedName>
</protein>
<dbReference type="Proteomes" id="UP001152797">
    <property type="component" value="Unassembled WGS sequence"/>
</dbReference>
<dbReference type="EMBL" id="CAMXCT020002045">
    <property type="protein sequence ID" value="CAL1148556.1"/>
    <property type="molecule type" value="Genomic_DNA"/>
</dbReference>
<evidence type="ECO:0000256" key="1">
    <source>
        <dbReference type="SAM" id="MobiDB-lite"/>
    </source>
</evidence>
<feature type="region of interest" description="Disordered" evidence="1">
    <location>
        <begin position="693"/>
        <end position="712"/>
    </location>
</feature>
<evidence type="ECO:0000313" key="4">
    <source>
        <dbReference type="Proteomes" id="UP001152797"/>
    </source>
</evidence>
<dbReference type="AlphaFoldDB" id="A0A9P1G0P9"/>
<feature type="region of interest" description="Disordered" evidence="1">
    <location>
        <begin position="289"/>
        <end position="321"/>
    </location>
</feature>
<dbReference type="EMBL" id="CAMXCT010002045">
    <property type="protein sequence ID" value="CAI3995181.1"/>
    <property type="molecule type" value="Genomic_DNA"/>
</dbReference>
<evidence type="ECO:0000313" key="2">
    <source>
        <dbReference type="EMBL" id="CAI3995181.1"/>
    </source>
</evidence>
<gene>
    <name evidence="2" type="ORF">C1SCF055_LOCUS21772</name>
</gene>
<feature type="compositionally biased region" description="Basic and acidic residues" evidence="1">
    <location>
        <begin position="931"/>
        <end position="945"/>
    </location>
</feature>
<comment type="caution">
    <text evidence="2">The sequence shown here is derived from an EMBL/GenBank/DDBJ whole genome shotgun (WGS) entry which is preliminary data.</text>
</comment>
<reference evidence="2" key="1">
    <citation type="submission" date="2022-10" db="EMBL/GenBank/DDBJ databases">
        <authorList>
            <person name="Chen Y."/>
            <person name="Dougan E. K."/>
            <person name="Chan C."/>
            <person name="Rhodes N."/>
            <person name="Thang M."/>
        </authorList>
    </citation>
    <scope>NUCLEOTIDE SEQUENCE</scope>
</reference>
<feature type="region of interest" description="Disordered" evidence="1">
    <location>
        <begin position="919"/>
        <end position="958"/>
    </location>
</feature>
<accession>A0A9P1G0P9</accession>
<dbReference type="OrthoDB" id="418896at2759"/>
<reference evidence="3 4" key="2">
    <citation type="submission" date="2024-05" db="EMBL/GenBank/DDBJ databases">
        <authorList>
            <person name="Chen Y."/>
            <person name="Shah S."/>
            <person name="Dougan E. K."/>
            <person name="Thang M."/>
            <person name="Chan C."/>
        </authorList>
    </citation>
    <scope>NUCLEOTIDE SEQUENCE [LARGE SCALE GENOMIC DNA]</scope>
</reference>